<keyword evidence="9" id="KW-1185">Reference proteome</keyword>
<dbReference type="GO" id="GO:0010181">
    <property type="term" value="F:FMN binding"/>
    <property type="evidence" value="ECO:0007669"/>
    <property type="project" value="InterPro"/>
</dbReference>
<comment type="cofactor">
    <cofactor evidence="6">
        <name>FMN</name>
        <dbReference type="ChEBI" id="CHEBI:58210"/>
    </cofactor>
</comment>
<feature type="modified residue" description="FMN phosphoryl threonine" evidence="6">
    <location>
        <position position="175"/>
    </location>
</feature>
<comment type="caution">
    <text evidence="8">The sequence shown here is derived from an EMBL/GenBank/DDBJ whole genome shotgun (WGS) entry which is preliminary data.</text>
</comment>
<evidence type="ECO:0000256" key="1">
    <source>
        <dbReference type="ARBA" id="ARBA00022448"/>
    </source>
</evidence>
<keyword evidence="4 6" id="KW-0288">FMN</keyword>
<dbReference type="NCBIfam" id="NF002519">
    <property type="entry name" value="PRK01908.1"/>
    <property type="match status" value="1"/>
</dbReference>
<dbReference type="OrthoDB" id="9784165at2"/>
<dbReference type="InterPro" id="IPR007329">
    <property type="entry name" value="FMN-bd"/>
</dbReference>
<proteinExistence type="inferred from homology"/>
<evidence type="ECO:0000313" key="9">
    <source>
        <dbReference type="Proteomes" id="UP000054123"/>
    </source>
</evidence>
<keyword evidence="6" id="KW-1003">Cell membrane</keyword>
<dbReference type="PIRSF" id="PIRSF006091">
    <property type="entry name" value="E_trnsport_RnfG"/>
    <property type="match status" value="1"/>
</dbReference>
<comment type="function">
    <text evidence="6">Part of a membrane-bound complex that couples electron transfer with translocation of ions across the membrane.</text>
</comment>
<evidence type="ECO:0000313" key="8">
    <source>
        <dbReference type="EMBL" id="EXI62561.1"/>
    </source>
</evidence>
<dbReference type="GO" id="GO:0022900">
    <property type="term" value="P:electron transport chain"/>
    <property type="evidence" value="ECO:0007669"/>
    <property type="project" value="UniProtKB-UniRule"/>
</dbReference>
<keyword evidence="6" id="KW-0997">Cell inner membrane</keyword>
<dbReference type="AlphaFoldDB" id="A0A011MJ98"/>
<dbReference type="STRING" id="1122190.GCA_000621105_01595"/>
<dbReference type="EMBL" id="JANJ01000003">
    <property type="protein sequence ID" value="EXI62561.1"/>
    <property type="molecule type" value="Genomic_DNA"/>
</dbReference>
<dbReference type="GO" id="GO:0005886">
    <property type="term" value="C:plasma membrane"/>
    <property type="evidence" value="ECO:0007669"/>
    <property type="project" value="UniProtKB-SubCell"/>
</dbReference>
<comment type="similarity">
    <text evidence="6">Belongs to the RnfG family.</text>
</comment>
<keyword evidence="5 6" id="KW-0249">Electron transport</keyword>
<protein>
    <recommendedName>
        <fullName evidence="6">Ion-translocating oxidoreductase complex subunit G</fullName>
        <ecNumber evidence="6">7.-.-.-</ecNumber>
    </recommendedName>
    <alternativeName>
        <fullName evidence="6">Rnf electron transport complex subunit G</fullName>
    </alternativeName>
</protein>
<dbReference type="SMART" id="SM00900">
    <property type="entry name" value="FMN_bind"/>
    <property type="match status" value="1"/>
</dbReference>
<name>A0A011MJ98_9PAST</name>
<dbReference type="PANTHER" id="PTHR36118">
    <property type="entry name" value="ION-TRANSLOCATING OXIDOREDUCTASE COMPLEX SUBUNIT G"/>
    <property type="match status" value="1"/>
</dbReference>
<dbReference type="Pfam" id="PF04205">
    <property type="entry name" value="FMN_bind"/>
    <property type="match status" value="1"/>
</dbReference>
<dbReference type="HAMAP" id="MF_00479">
    <property type="entry name" value="RsxG_RnfG"/>
    <property type="match status" value="1"/>
</dbReference>
<dbReference type="EC" id="7.-.-.-" evidence="6"/>
<keyword evidence="6" id="KW-1133">Transmembrane helix</keyword>
<keyword evidence="2 6" id="KW-0597">Phosphoprotein</keyword>
<evidence type="ECO:0000256" key="4">
    <source>
        <dbReference type="ARBA" id="ARBA00022643"/>
    </source>
</evidence>
<evidence type="ECO:0000256" key="3">
    <source>
        <dbReference type="ARBA" id="ARBA00022630"/>
    </source>
</evidence>
<evidence type="ECO:0000256" key="5">
    <source>
        <dbReference type="ARBA" id="ARBA00022982"/>
    </source>
</evidence>
<organism evidence="8 9">
    <name type="scientific">Mannheimia granulomatis</name>
    <dbReference type="NCBI Taxonomy" id="85402"/>
    <lineage>
        <taxon>Bacteria</taxon>
        <taxon>Pseudomonadati</taxon>
        <taxon>Pseudomonadota</taxon>
        <taxon>Gammaproteobacteria</taxon>
        <taxon>Pasteurellales</taxon>
        <taxon>Pasteurellaceae</taxon>
        <taxon>Mannheimia</taxon>
    </lineage>
</organism>
<reference evidence="8 9" key="1">
    <citation type="journal article" date="2014" name="Genome Announc.">
        <title>Genome Sequence of a Presumptive Mannheimia haemolytica Strain with an A1/A6-Cross-Reactive Serotype from a White-Tailed Deer (Odocoileus virginianus).</title>
        <authorList>
            <person name="Lawrence P.K."/>
            <person name="Bey R.F."/>
            <person name="Wiener B."/>
            <person name="Kittichotirat W."/>
            <person name="Bumgarner R.E."/>
        </authorList>
    </citation>
    <scope>NUCLEOTIDE SEQUENCE [LARGE SCALE GENOMIC DNA]</scope>
    <source>
        <strain evidence="8 9">PKL10</strain>
    </source>
</reference>
<sequence length="210" mass="23361">MNTSKITLKYALILGVIALLCTAVSTGVYLLTKGKIDDVTAMQQRKLLEEVVPRTHFDNDVLATCKVVKLEHAPYLNRLYLAKKSENLTAYLIQSTAPDGYSGNIVLLMGIQPNGNVLGVRTLEHKETPGLGDKIETRISNWILSFTNKFFSLENEADWNVKKDGGQFDQFTGATITPRAVVNNVRQSAKWVITELAQNPAMLEQFQSCK</sequence>
<keyword evidence="6" id="KW-0472">Membrane</keyword>
<dbReference type="NCBIfam" id="TIGR01947">
    <property type="entry name" value="rnfG"/>
    <property type="match status" value="1"/>
</dbReference>
<keyword evidence="6" id="KW-1278">Translocase</keyword>
<evidence type="ECO:0000259" key="7">
    <source>
        <dbReference type="SMART" id="SM00900"/>
    </source>
</evidence>
<dbReference type="InterPro" id="IPR010209">
    <property type="entry name" value="Ion_transpt_RnfG/RsxG"/>
</dbReference>
<keyword evidence="3 6" id="KW-0285">Flavoprotein</keyword>
<gene>
    <name evidence="6" type="primary">rnfG</name>
    <name evidence="8" type="ORF">AK33_04850</name>
</gene>
<dbReference type="PANTHER" id="PTHR36118:SF1">
    <property type="entry name" value="ION-TRANSLOCATING OXIDOREDUCTASE COMPLEX SUBUNIT G"/>
    <property type="match status" value="1"/>
</dbReference>
<dbReference type="PATRIC" id="fig|1450449.3.peg.935"/>
<keyword evidence="6" id="KW-0812">Transmembrane</keyword>
<dbReference type="RefSeq" id="WP_042802339.1">
    <property type="nucleotide sequence ID" value="NZ_AVSP01000007.1"/>
</dbReference>
<dbReference type="Proteomes" id="UP000054123">
    <property type="component" value="Unassembled WGS sequence"/>
</dbReference>
<evidence type="ECO:0000256" key="2">
    <source>
        <dbReference type="ARBA" id="ARBA00022553"/>
    </source>
</evidence>
<dbReference type="GO" id="GO:0009055">
    <property type="term" value="F:electron transfer activity"/>
    <property type="evidence" value="ECO:0007669"/>
    <property type="project" value="InterPro"/>
</dbReference>
<comment type="subunit">
    <text evidence="6">The complex is composed of six subunits: RnfA, RnfB, RnfC, RnfD, RnfE and RnfG.</text>
</comment>
<comment type="subcellular location">
    <subcellularLocation>
        <location evidence="6">Cell inner membrane</location>
        <topology evidence="6">Single-pass membrane protein</topology>
    </subcellularLocation>
</comment>
<feature type="domain" description="FMN-binding" evidence="7">
    <location>
        <begin position="100"/>
        <end position="192"/>
    </location>
</feature>
<evidence type="ECO:0000256" key="6">
    <source>
        <dbReference type="HAMAP-Rule" id="MF_00479"/>
    </source>
</evidence>
<keyword evidence="1 6" id="KW-0813">Transport</keyword>
<accession>A0A011MJ98</accession>